<proteinExistence type="predicted"/>
<dbReference type="Proteomes" id="UP000828048">
    <property type="component" value="Chromosome 11"/>
</dbReference>
<protein>
    <submittedName>
        <fullName evidence="1">Uncharacterized protein</fullName>
    </submittedName>
</protein>
<evidence type="ECO:0000313" key="1">
    <source>
        <dbReference type="EMBL" id="KAH7853323.1"/>
    </source>
</evidence>
<evidence type="ECO:0000313" key="2">
    <source>
        <dbReference type="Proteomes" id="UP000828048"/>
    </source>
</evidence>
<name>A0ACB7YIG5_9ERIC</name>
<accession>A0ACB7YIG5</accession>
<sequence>MSISDSLYNVRLYAALDTERHNKVAMSWADTIVQPNEQSLIRYQSQLLQTFKNTNMGLQHRDDFRKSYNEANPDCKSVSVVAKEGGEKWKSMANEEKNAYVDRAAELKGEYGKALNPDNDADNADMHSFMMDREGSLEQKRNWTDTELPANWEKVLEGMRNMRSSEGAPVDTMGCEKSGSSPPPKKVPVGLEAFLPYHGALTWIILRHGFKVWRVEFPYHRFRVAWCFNTFMLDGDKSQILFPWSALDQPWVDFYPVPERFGCFAARKDDIFQVFLACLLPLIEAYAVDEVLLMVGSEPWAILVLHHQLDRVTFERVLITLHLQDF</sequence>
<gene>
    <name evidence="1" type="ORF">Vadar_001172</name>
</gene>
<dbReference type="EMBL" id="CM037161">
    <property type="protein sequence ID" value="KAH7853323.1"/>
    <property type="molecule type" value="Genomic_DNA"/>
</dbReference>
<comment type="caution">
    <text evidence="1">The sequence shown here is derived from an EMBL/GenBank/DDBJ whole genome shotgun (WGS) entry which is preliminary data.</text>
</comment>
<keyword evidence="2" id="KW-1185">Reference proteome</keyword>
<organism evidence="1 2">
    <name type="scientific">Vaccinium darrowii</name>
    <dbReference type="NCBI Taxonomy" id="229202"/>
    <lineage>
        <taxon>Eukaryota</taxon>
        <taxon>Viridiplantae</taxon>
        <taxon>Streptophyta</taxon>
        <taxon>Embryophyta</taxon>
        <taxon>Tracheophyta</taxon>
        <taxon>Spermatophyta</taxon>
        <taxon>Magnoliopsida</taxon>
        <taxon>eudicotyledons</taxon>
        <taxon>Gunneridae</taxon>
        <taxon>Pentapetalae</taxon>
        <taxon>asterids</taxon>
        <taxon>Ericales</taxon>
        <taxon>Ericaceae</taxon>
        <taxon>Vaccinioideae</taxon>
        <taxon>Vaccinieae</taxon>
        <taxon>Vaccinium</taxon>
    </lineage>
</organism>
<reference evidence="1 2" key="1">
    <citation type="journal article" date="2021" name="Hortic Res">
        <title>High-quality reference genome and annotation aids understanding of berry development for evergreen blueberry (Vaccinium darrowii).</title>
        <authorList>
            <person name="Yu J."/>
            <person name="Hulse-Kemp A.M."/>
            <person name="Babiker E."/>
            <person name="Staton M."/>
        </authorList>
    </citation>
    <scope>NUCLEOTIDE SEQUENCE [LARGE SCALE GENOMIC DNA]</scope>
    <source>
        <strain evidence="2">cv. NJ 8807/NJ 8810</strain>
        <tissue evidence="1">Young leaf</tissue>
    </source>
</reference>